<feature type="chain" id="PRO_5042249759" evidence="5">
    <location>
        <begin position="24"/>
        <end position="376"/>
    </location>
</feature>
<proteinExistence type="inferred from homology"/>
<comment type="caution">
    <text evidence="6">The sequence shown here is derived from an EMBL/GenBank/DDBJ whole genome shotgun (WGS) entry which is preliminary data.</text>
</comment>
<dbReference type="InterPro" id="IPR035669">
    <property type="entry name" value="SGNH_plant_lipase-like"/>
</dbReference>
<reference evidence="6" key="1">
    <citation type="journal article" date="2023" name="bioRxiv">
        <title>Improved chromosome-level genome assembly for marigold (Tagetes erecta).</title>
        <authorList>
            <person name="Jiang F."/>
            <person name="Yuan L."/>
            <person name="Wang S."/>
            <person name="Wang H."/>
            <person name="Xu D."/>
            <person name="Wang A."/>
            <person name="Fan W."/>
        </authorList>
    </citation>
    <scope>NUCLEOTIDE SEQUENCE</scope>
    <source>
        <strain evidence="6">WSJ</strain>
        <tissue evidence="6">Leaf</tissue>
    </source>
</reference>
<keyword evidence="3" id="KW-0378">Hydrolase</keyword>
<feature type="signal peptide" evidence="5">
    <location>
        <begin position="1"/>
        <end position="23"/>
    </location>
</feature>
<keyword evidence="7" id="KW-1185">Reference proteome</keyword>
<dbReference type="PANTHER" id="PTHR22835">
    <property type="entry name" value="ZINC FINGER FYVE DOMAIN CONTAINING PROTEIN"/>
    <property type="match status" value="1"/>
</dbReference>
<dbReference type="AlphaFoldDB" id="A0AAD8NGI8"/>
<accession>A0AAD8NGI8</accession>
<keyword evidence="2 5" id="KW-0732">Signal</keyword>
<gene>
    <name evidence="6" type="ORF">QVD17_38806</name>
</gene>
<dbReference type="CDD" id="cd01837">
    <property type="entry name" value="SGNH_plant_lipase_like"/>
    <property type="match status" value="1"/>
</dbReference>
<dbReference type="GO" id="GO:0016788">
    <property type="term" value="F:hydrolase activity, acting on ester bonds"/>
    <property type="evidence" value="ECO:0007669"/>
    <property type="project" value="InterPro"/>
</dbReference>
<comment type="similarity">
    <text evidence="1">Belongs to the 'GDSL' lipolytic enzyme family.</text>
</comment>
<dbReference type="SUPFAM" id="SSF52266">
    <property type="entry name" value="SGNH hydrolase"/>
    <property type="match status" value="1"/>
</dbReference>
<dbReference type="InterPro" id="IPR001087">
    <property type="entry name" value="GDSL"/>
</dbReference>
<dbReference type="Proteomes" id="UP001229421">
    <property type="component" value="Unassembled WGS sequence"/>
</dbReference>
<dbReference type="EMBL" id="JAUHHV010000011">
    <property type="protein sequence ID" value="KAK1407193.1"/>
    <property type="molecule type" value="Genomic_DNA"/>
</dbReference>
<dbReference type="PANTHER" id="PTHR22835:SF557">
    <property type="entry name" value="LIPASE_HYDROLASE FAMILY PROTEIN, PUTATIVE, EXPRESSED-RELATED"/>
    <property type="match status" value="1"/>
</dbReference>
<evidence type="ECO:0000256" key="4">
    <source>
        <dbReference type="ARBA" id="ARBA00023180"/>
    </source>
</evidence>
<evidence type="ECO:0000256" key="2">
    <source>
        <dbReference type="ARBA" id="ARBA00022729"/>
    </source>
</evidence>
<evidence type="ECO:0000256" key="1">
    <source>
        <dbReference type="ARBA" id="ARBA00008668"/>
    </source>
</evidence>
<dbReference type="Gene3D" id="3.40.50.1110">
    <property type="entry name" value="SGNH hydrolase"/>
    <property type="match status" value="1"/>
</dbReference>
<dbReference type="InterPro" id="IPR036514">
    <property type="entry name" value="SGNH_hydro_sf"/>
</dbReference>
<evidence type="ECO:0000256" key="3">
    <source>
        <dbReference type="ARBA" id="ARBA00022801"/>
    </source>
</evidence>
<evidence type="ECO:0000256" key="5">
    <source>
        <dbReference type="SAM" id="SignalP"/>
    </source>
</evidence>
<organism evidence="6 7">
    <name type="scientific">Tagetes erecta</name>
    <name type="common">African marigold</name>
    <dbReference type="NCBI Taxonomy" id="13708"/>
    <lineage>
        <taxon>Eukaryota</taxon>
        <taxon>Viridiplantae</taxon>
        <taxon>Streptophyta</taxon>
        <taxon>Embryophyta</taxon>
        <taxon>Tracheophyta</taxon>
        <taxon>Spermatophyta</taxon>
        <taxon>Magnoliopsida</taxon>
        <taxon>eudicotyledons</taxon>
        <taxon>Gunneridae</taxon>
        <taxon>Pentapetalae</taxon>
        <taxon>asterids</taxon>
        <taxon>campanulids</taxon>
        <taxon>Asterales</taxon>
        <taxon>Asteraceae</taxon>
        <taxon>Asteroideae</taxon>
        <taxon>Heliantheae alliance</taxon>
        <taxon>Tageteae</taxon>
        <taxon>Tagetes</taxon>
    </lineage>
</organism>
<evidence type="ECO:0000313" key="6">
    <source>
        <dbReference type="EMBL" id="KAK1407193.1"/>
    </source>
</evidence>
<sequence>MPISTTTFFFLLLLLLLVTVTSANPSPHPFKKIYAFGDSYTDTGNTDSTTGPSTFNHVSNLPYGQTFFHHPTNRYSDGRLIIDFLTESLSLPYLPPYLNHNANTSWGINYAVAGSTAIRHAFFVKHNLTFDITPQSLQTQLTWFNKTLLEMKCKSVVLTPVECEKVFKDALVWVGEIGANDYAYTVGSTVTGETIQRRAVRSVTGFVEVLLEKGAKYLVVQGLPTTGCLTLAMYLSPETDRDDIGCVATVNNQSYNHNAVLQSNIRTLRRKYPKAIIVYADYWNAYRSVIKNAPKLGFHELYKVCCGSGGGPYNFDITAGCGSETASSCRNPSEYINWDGVHLTEAMYKEVSKMFFNGPFTYPPFKSLLRSKQNSG</sequence>
<evidence type="ECO:0000313" key="7">
    <source>
        <dbReference type="Proteomes" id="UP001229421"/>
    </source>
</evidence>
<keyword evidence="4" id="KW-0325">Glycoprotein</keyword>
<name>A0AAD8NGI8_TARER</name>
<protein>
    <submittedName>
        <fullName evidence="6">Uncharacterized protein</fullName>
    </submittedName>
</protein>
<dbReference type="Pfam" id="PF00657">
    <property type="entry name" value="Lipase_GDSL"/>
    <property type="match status" value="1"/>
</dbReference>